<dbReference type="InterPro" id="IPR001387">
    <property type="entry name" value="Cro/C1-type_HTH"/>
</dbReference>
<evidence type="ECO:0000313" key="2">
    <source>
        <dbReference type="EMBL" id="MBK0384205.1"/>
    </source>
</evidence>
<feature type="domain" description="HTH cro/C1-type" evidence="1">
    <location>
        <begin position="52"/>
        <end position="106"/>
    </location>
</feature>
<evidence type="ECO:0000259" key="1">
    <source>
        <dbReference type="PROSITE" id="PS50943"/>
    </source>
</evidence>
<dbReference type="SMART" id="SM00530">
    <property type="entry name" value="HTH_XRE"/>
    <property type="match status" value="1"/>
</dbReference>
<gene>
    <name evidence="2" type="ORF">I5M32_14650</name>
</gene>
<dbReference type="InterPro" id="IPR010982">
    <property type="entry name" value="Lambda_DNA-bd_dom_sf"/>
</dbReference>
<name>A0ABS1BMU8_9SPHI</name>
<dbReference type="Pfam" id="PF13560">
    <property type="entry name" value="HTH_31"/>
    <property type="match status" value="1"/>
</dbReference>
<dbReference type="Gene3D" id="1.10.260.40">
    <property type="entry name" value="lambda repressor-like DNA-binding domains"/>
    <property type="match status" value="1"/>
</dbReference>
<evidence type="ECO:0000313" key="3">
    <source>
        <dbReference type="Proteomes" id="UP000660024"/>
    </source>
</evidence>
<dbReference type="PROSITE" id="PS50943">
    <property type="entry name" value="HTH_CROC1"/>
    <property type="match status" value="1"/>
</dbReference>
<organism evidence="2 3">
    <name type="scientific">Pedobacter segetis</name>
    <dbReference type="NCBI Taxonomy" id="2793069"/>
    <lineage>
        <taxon>Bacteria</taxon>
        <taxon>Pseudomonadati</taxon>
        <taxon>Bacteroidota</taxon>
        <taxon>Sphingobacteriia</taxon>
        <taxon>Sphingobacteriales</taxon>
        <taxon>Sphingobacteriaceae</taxon>
        <taxon>Pedobacter</taxon>
    </lineage>
</organism>
<protein>
    <submittedName>
        <fullName evidence="2">Helix-turn-helix domain-containing protein</fullName>
    </submittedName>
</protein>
<dbReference type="Proteomes" id="UP000660024">
    <property type="component" value="Unassembled WGS sequence"/>
</dbReference>
<dbReference type="SUPFAM" id="SSF47413">
    <property type="entry name" value="lambda repressor-like DNA-binding domains"/>
    <property type="match status" value="1"/>
</dbReference>
<reference evidence="2 3" key="1">
    <citation type="submission" date="2020-12" db="EMBL/GenBank/DDBJ databases">
        <title>Bacterial novel species Pedobacter sp. SD-b isolated from soil.</title>
        <authorList>
            <person name="Jung H.-Y."/>
        </authorList>
    </citation>
    <scope>NUCLEOTIDE SEQUENCE [LARGE SCALE GENOMIC DNA]</scope>
    <source>
        <strain evidence="2 3">SD-b</strain>
    </source>
</reference>
<accession>A0ABS1BMU8</accession>
<comment type="caution">
    <text evidence="2">The sequence shown here is derived from an EMBL/GenBank/DDBJ whole genome shotgun (WGS) entry which is preliminary data.</text>
</comment>
<sequence>MAHLVFSDTRAKSQKTKRAIFSNARQNNQNNILLLTKIRQVQKHTMTLGQKIKELREQAGLKQRELAYQLGIGEGFLSKVENDQKPLKREDLTKLNELFKTPIEELESLWLANKVYSIVRDEESALSALKVAEEQITYNTLKNGK</sequence>
<proteinExistence type="predicted"/>
<dbReference type="CDD" id="cd00093">
    <property type="entry name" value="HTH_XRE"/>
    <property type="match status" value="1"/>
</dbReference>
<dbReference type="RefSeq" id="WP_200587691.1">
    <property type="nucleotide sequence ID" value="NZ_JAEHFY010000024.1"/>
</dbReference>
<keyword evidence="3" id="KW-1185">Reference proteome</keyword>
<dbReference type="EMBL" id="JAEHFY010000024">
    <property type="protein sequence ID" value="MBK0384205.1"/>
    <property type="molecule type" value="Genomic_DNA"/>
</dbReference>